<accession>A0A4D6MJE0</accession>
<organism evidence="2 3">
    <name type="scientific">Vigna unguiculata</name>
    <name type="common">Cowpea</name>
    <dbReference type="NCBI Taxonomy" id="3917"/>
    <lineage>
        <taxon>Eukaryota</taxon>
        <taxon>Viridiplantae</taxon>
        <taxon>Streptophyta</taxon>
        <taxon>Embryophyta</taxon>
        <taxon>Tracheophyta</taxon>
        <taxon>Spermatophyta</taxon>
        <taxon>Magnoliopsida</taxon>
        <taxon>eudicotyledons</taxon>
        <taxon>Gunneridae</taxon>
        <taxon>Pentapetalae</taxon>
        <taxon>rosids</taxon>
        <taxon>fabids</taxon>
        <taxon>Fabales</taxon>
        <taxon>Fabaceae</taxon>
        <taxon>Papilionoideae</taxon>
        <taxon>50 kb inversion clade</taxon>
        <taxon>NPAAA clade</taxon>
        <taxon>indigoferoid/millettioid clade</taxon>
        <taxon>Phaseoleae</taxon>
        <taxon>Vigna</taxon>
    </lineage>
</organism>
<reference evidence="2 3" key="1">
    <citation type="submission" date="2019-04" db="EMBL/GenBank/DDBJ databases">
        <title>An improved genome assembly and genetic linkage map for asparagus bean, Vigna unguiculata ssp. sesquipedialis.</title>
        <authorList>
            <person name="Xia Q."/>
            <person name="Zhang R."/>
            <person name="Dong Y."/>
        </authorList>
    </citation>
    <scope>NUCLEOTIDE SEQUENCE [LARGE SCALE GENOMIC DNA]</scope>
    <source>
        <tissue evidence="2">Leaf</tissue>
    </source>
</reference>
<gene>
    <name evidence="2" type="ORF">DEO72_LG7g2112</name>
</gene>
<feature type="compositionally biased region" description="Low complexity" evidence="1">
    <location>
        <begin position="62"/>
        <end position="74"/>
    </location>
</feature>
<keyword evidence="3" id="KW-1185">Reference proteome</keyword>
<feature type="region of interest" description="Disordered" evidence="1">
    <location>
        <begin position="49"/>
        <end position="74"/>
    </location>
</feature>
<sequence length="216" mass="25031">MFPKISKLPLTTEALASGFQIRELCTVHLLYANPNRELFFLLCATPPKRNQTGSQRNIRPPRATATRNQAAATRSEPYFNDRDRHCCERRLKQPLLRRHQPHHCYSILRTRSASRIRQPPRVAPLKEHHLRLARNCIIDTAIKNLCRCRCRMTTESRMPLQKNTSRDACSTMVAKYEDADRGSAMSSKASSKHFGFRVLNPRESVYQDSRFGDFQF</sequence>
<evidence type="ECO:0000313" key="2">
    <source>
        <dbReference type="EMBL" id="QCE00821.1"/>
    </source>
</evidence>
<dbReference type="AlphaFoldDB" id="A0A4D6MJE0"/>
<name>A0A4D6MJE0_VIGUN</name>
<proteinExistence type="predicted"/>
<dbReference type="EMBL" id="CP039351">
    <property type="protein sequence ID" value="QCE00821.1"/>
    <property type="molecule type" value="Genomic_DNA"/>
</dbReference>
<evidence type="ECO:0000313" key="3">
    <source>
        <dbReference type="Proteomes" id="UP000501690"/>
    </source>
</evidence>
<dbReference type="Proteomes" id="UP000501690">
    <property type="component" value="Linkage Group LG7"/>
</dbReference>
<protein>
    <submittedName>
        <fullName evidence="2">Uncharacterized protein</fullName>
    </submittedName>
</protein>
<evidence type="ECO:0000256" key="1">
    <source>
        <dbReference type="SAM" id="MobiDB-lite"/>
    </source>
</evidence>